<sequence>MSAWLINVSVASVMDIKLKTQPGNRNGTVDEIEDLNFRRAAEDQLRRQLYCSLPLLDGEFGVAFQPDTEAEQRICESYRKPEVTRDNGIQSLKKLASCGDPPRVEEACGILARWDEVVGMFFACVWVVNEITKRESLLWVCSPPNLHLQLLLRSLITSLKSAPRCTAVYKQELIVYMYYFYMIPALDL</sequence>
<name>A0A0A0HY81_PARBD</name>
<dbReference type="RefSeq" id="XP_010758971.1">
    <property type="nucleotide sequence ID" value="XM_010760669.1"/>
</dbReference>
<accession>A0A0A0HY81</accession>
<gene>
    <name evidence="1" type="ORF">PADG_11509</name>
</gene>
<organism evidence="1 2">
    <name type="scientific">Paracoccidioides brasiliensis (strain Pb18)</name>
    <dbReference type="NCBI Taxonomy" id="502780"/>
    <lineage>
        <taxon>Eukaryota</taxon>
        <taxon>Fungi</taxon>
        <taxon>Dikarya</taxon>
        <taxon>Ascomycota</taxon>
        <taxon>Pezizomycotina</taxon>
        <taxon>Eurotiomycetes</taxon>
        <taxon>Eurotiomycetidae</taxon>
        <taxon>Onygenales</taxon>
        <taxon>Ajellomycetaceae</taxon>
        <taxon>Paracoccidioides</taxon>
    </lineage>
</organism>
<dbReference type="EMBL" id="KN275959">
    <property type="protein sequence ID" value="KGM92315.1"/>
    <property type="molecule type" value="Genomic_DNA"/>
</dbReference>
<dbReference type="HOGENOM" id="CLU_1441466_0_0_1"/>
<reference evidence="1 2" key="1">
    <citation type="journal article" date="2011" name="PLoS Genet.">
        <title>Comparative genomic analysis of human fungal pathogens causing paracoccidioidomycosis.</title>
        <authorList>
            <person name="Desjardins C.A."/>
            <person name="Champion M.D."/>
            <person name="Holder J.W."/>
            <person name="Muszewska A."/>
            <person name="Goldberg J."/>
            <person name="Bailao A.M."/>
            <person name="Brigido M.M."/>
            <person name="Ferreira M.E."/>
            <person name="Garcia A.M."/>
            <person name="Grynberg M."/>
            <person name="Gujja S."/>
            <person name="Heiman D.I."/>
            <person name="Henn M.R."/>
            <person name="Kodira C.D."/>
            <person name="Leon-Narvaez H."/>
            <person name="Longo L.V."/>
            <person name="Ma L.J."/>
            <person name="Malavazi I."/>
            <person name="Matsuo A.L."/>
            <person name="Morais F.V."/>
            <person name="Pereira M."/>
            <person name="Rodriguez-Brito S."/>
            <person name="Sakthikumar S."/>
            <person name="Salem-Izacc S.M."/>
            <person name="Sykes S.M."/>
            <person name="Teixeira M.M."/>
            <person name="Vallejo M.C."/>
            <person name="Walter M.E."/>
            <person name="Yandava C."/>
            <person name="Young S."/>
            <person name="Zeng Q."/>
            <person name="Zucker J."/>
            <person name="Felipe M.S."/>
            <person name="Goldman G.H."/>
            <person name="Haas B.J."/>
            <person name="McEwen J.G."/>
            <person name="Nino-Vega G."/>
            <person name="Puccia R."/>
            <person name="San-Blas G."/>
            <person name="Soares C.M."/>
            <person name="Birren B.W."/>
            <person name="Cuomo C.A."/>
        </authorList>
    </citation>
    <scope>NUCLEOTIDE SEQUENCE [LARGE SCALE GENOMIC DNA]</scope>
    <source>
        <strain evidence="1 2">Pb18</strain>
    </source>
</reference>
<protein>
    <submittedName>
        <fullName evidence="1">Uncharacterized protein</fullName>
    </submittedName>
</protein>
<dbReference type="Proteomes" id="UP000001628">
    <property type="component" value="Unassembled WGS sequence"/>
</dbReference>
<proteinExistence type="predicted"/>
<dbReference type="InParanoid" id="A0A0A0HY81"/>
<evidence type="ECO:0000313" key="2">
    <source>
        <dbReference type="Proteomes" id="UP000001628"/>
    </source>
</evidence>
<evidence type="ECO:0000313" key="1">
    <source>
        <dbReference type="EMBL" id="KGM92315.1"/>
    </source>
</evidence>
<dbReference type="KEGG" id="pbn:PADG_11509"/>
<dbReference type="GeneID" id="22587406"/>
<keyword evidence="2" id="KW-1185">Reference proteome</keyword>
<dbReference type="AlphaFoldDB" id="A0A0A0HY81"/>
<dbReference type="VEuPathDB" id="FungiDB:PADG_11509"/>